<evidence type="ECO:0000313" key="1">
    <source>
        <dbReference type="EMBL" id="CAN61241.1"/>
    </source>
</evidence>
<name>A5BCY0_VITVI</name>
<gene>
    <name evidence="1" type="ORF">VITISV_016132</name>
</gene>
<proteinExistence type="predicted"/>
<sequence>MACGQWELFSTRKWRQVATSFSLHEDCHHELRSGEKCETHGMFVDPHFSRASPLDRKFPIKEANRGEGRISAGWNGGCEISGERGCRPDRMATVRHPDKVGCRPNIMAAVRYPDKVGYQPDRMAAVRHPGIRIKWDVGRIGLRCETSGERGYRPDMMAAVRHPDKVGCRPDIMAAVRYSKKVGYRPNIMDAVRYPDKVGCRPDRRYRSTHKKTKKEKKRKQLVVILKPDWDINGDKTHSIRFKDNPSTKVSEVTQKKVSYMSSNGPPRNYYEALKTNLKTCVKGKKLRVYKYASLRYRSRV</sequence>
<reference evidence="1" key="1">
    <citation type="journal article" date="2007" name="PLoS ONE">
        <title>The first genome sequence of an elite grapevine cultivar (Pinot noir Vitis vinifera L.): coping with a highly heterozygous genome.</title>
        <authorList>
            <person name="Velasco R."/>
            <person name="Zharkikh A."/>
            <person name="Troggio M."/>
            <person name="Cartwright D.A."/>
            <person name="Cestaro A."/>
            <person name="Pruss D."/>
            <person name="Pindo M."/>
            <person name="FitzGerald L.M."/>
            <person name="Vezzulli S."/>
            <person name="Reid J."/>
            <person name="Malacarne G."/>
            <person name="Iliev D."/>
            <person name="Coppola G."/>
            <person name="Wardell B."/>
            <person name="Micheletti D."/>
            <person name="Macalma T."/>
            <person name="Facci M."/>
            <person name="Mitchell J.T."/>
            <person name="Perazzolli M."/>
            <person name="Eldredge G."/>
            <person name="Gatto P."/>
            <person name="Oyzerski R."/>
            <person name="Moretto M."/>
            <person name="Gutin N."/>
            <person name="Stefanini M."/>
            <person name="Chen Y."/>
            <person name="Segala C."/>
            <person name="Davenport C."/>
            <person name="Dematte L."/>
            <person name="Mraz A."/>
            <person name="Battilana J."/>
            <person name="Stormo K."/>
            <person name="Costa F."/>
            <person name="Tao Q."/>
            <person name="Si-Ammour A."/>
            <person name="Harkins T."/>
            <person name="Lackey A."/>
            <person name="Perbost C."/>
            <person name="Taillon B."/>
            <person name="Stella A."/>
            <person name="Solovyev V."/>
            <person name="Fawcett J.A."/>
            <person name="Sterck L."/>
            <person name="Vandepoele K."/>
            <person name="Grando S.M."/>
            <person name="Toppo S."/>
            <person name="Moser C."/>
            <person name="Lanchbury J."/>
            <person name="Bogden R."/>
            <person name="Skolnick M."/>
            <person name="Sgaramella V."/>
            <person name="Bhatnagar S.K."/>
            <person name="Fontana P."/>
            <person name="Gutin A."/>
            <person name="Van de Peer Y."/>
            <person name="Salamini F."/>
            <person name="Viola R."/>
        </authorList>
    </citation>
    <scope>NUCLEOTIDE SEQUENCE</scope>
</reference>
<protein>
    <submittedName>
        <fullName evidence="1">Uncharacterized protein</fullName>
    </submittedName>
</protein>
<organism evidence="1">
    <name type="scientific">Vitis vinifera</name>
    <name type="common">Grape</name>
    <dbReference type="NCBI Taxonomy" id="29760"/>
    <lineage>
        <taxon>Eukaryota</taxon>
        <taxon>Viridiplantae</taxon>
        <taxon>Streptophyta</taxon>
        <taxon>Embryophyta</taxon>
        <taxon>Tracheophyta</taxon>
        <taxon>Spermatophyta</taxon>
        <taxon>Magnoliopsida</taxon>
        <taxon>eudicotyledons</taxon>
        <taxon>Gunneridae</taxon>
        <taxon>Pentapetalae</taxon>
        <taxon>rosids</taxon>
        <taxon>Vitales</taxon>
        <taxon>Vitaceae</taxon>
        <taxon>Viteae</taxon>
        <taxon>Vitis</taxon>
    </lineage>
</organism>
<accession>A5BCY0</accession>
<dbReference type="AlphaFoldDB" id="A5BCY0"/>
<dbReference type="EMBL" id="AM454937">
    <property type="protein sequence ID" value="CAN61241.1"/>
    <property type="molecule type" value="Genomic_DNA"/>
</dbReference>